<name>A0A073KBH5_9BACI</name>
<comment type="caution">
    <text evidence="2">The sequence shown here is derived from an EMBL/GenBank/DDBJ whole genome shotgun (WGS) entry which is preliminary data.</text>
</comment>
<gene>
    <name evidence="2" type="ORF">BAMA_20545</name>
</gene>
<dbReference type="AlphaFoldDB" id="A0A073KBH5"/>
<evidence type="ECO:0000313" key="3">
    <source>
        <dbReference type="Proteomes" id="UP000027822"/>
    </source>
</evidence>
<dbReference type="Proteomes" id="UP000027822">
    <property type="component" value="Unassembled WGS sequence"/>
</dbReference>
<dbReference type="Gene3D" id="3.10.180.10">
    <property type="entry name" value="2,3-Dihydroxybiphenyl 1,2-Dioxygenase, domain 1"/>
    <property type="match status" value="1"/>
</dbReference>
<accession>A0A073KBH5</accession>
<evidence type="ECO:0000313" key="2">
    <source>
        <dbReference type="EMBL" id="KEK19653.1"/>
    </source>
</evidence>
<dbReference type="InterPro" id="IPR037523">
    <property type="entry name" value="VOC_core"/>
</dbReference>
<dbReference type="OrthoDB" id="2380125at2"/>
<dbReference type="InterPro" id="IPR029068">
    <property type="entry name" value="Glyas_Bleomycin-R_OHBP_Dase"/>
</dbReference>
<dbReference type="STRING" id="574376.BAMA_20545"/>
<evidence type="ECO:0000259" key="1">
    <source>
        <dbReference type="PROSITE" id="PS51819"/>
    </source>
</evidence>
<dbReference type="PROSITE" id="PS51819">
    <property type="entry name" value="VOC"/>
    <property type="match status" value="1"/>
</dbReference>
<dbReference type="SUPFAM" id="SSF54593">
    <property type="entry name" value="Glyoxalase/Bleomycin resistance protein/Dihydroxybiphenyl dioxygenase"/>
    <property type="match status" value="1"/>
</dbReference>
<protein>
    <submittedName>
        <fullName evidence="2">Glyoxalase</fullName>
    </submittedName>
</protein>
<dbReference type="eggNOG" id="COG0346">
    <property type="taxonomic scope" value="Bacteria"/>
</dbReference>
<organism evidence="2 3">
    <name type="scientific">Bacillus manliponensis</name>
    <dbReference type="NCBI Taxonomy" id="574376"/>
    <lineage>
        <taxon>Bacteria</taxon>
        <taxon>Bacillati</taxon>
        <taxon>Bacillota</taxon>
        <taxon>Bacilli</taxon>
        <taxon>Bacillales</taxon>
        <taxon>Bacillaceae</taxon>
        <taxon>Bacillus</taxon>
        <taxon>Bacillus cereus group</taxon>
    </lineage>
</organism>
<dbReference type="RefSeq" id="WP_034638469.1">
    <property type="nucleotide sequence ID" value="NZ_CBCSJC010000015.1"/>
</dbReference>
<sequence>MITHFKDIELQTLSIEGTKQIYADILQFPITKRTDTYIQFQVTSFTTISFTEVLESIIPNHFAFQVPTSSFEEVANWLMKSGVHILKDTEGETIIYHSPVSKAVYFKDNDGNILEIITRDYVNENVLPKCGPLQVMYVRELGFPVTHVPTFREWLKDKFYMKTIQDAETFNFVIGGTAHAVVVKEGRPWIPIGMRALSPNMKVTFGTPDLDFINELRQDKTAILIDDGVLFTQGTYTLEIEYTPEFSEIILSQLNLPLSQNTKV</sequence>
<proteinExistence type="predicted"/>
<feature type="domain" description="VOC" evidence="1">
    <location>
        <begin position="4"/>
        <end position="119"/>
    </location>
</feature>
<reference evidence="2 3" key="1">
    <citation type="submission" date="2014-06" db="EMBL/GenBank/DDBJ databases">
        <title>Draft genome sequence of Bacillus manliponensis JCM 15802 (MCCC 1A00708).</title>
        <authorList>
            <person name="Lai Q."/>
            <person name="Liu Y."/>
            <person name="Shao Z."/>
        </authorList>
    </citation>
    <scope>NUCLEOTIDE SEQUENCE [LARGE SCALE GENOMIC DNA]</scope>
    <source>
        <strain evidence="2 3">JCM 15802</strain>
    </source>
</reference>
<keyword evidence="3" id="KW-1185">Reference proteome</keyword>
<dbReference type="EMBL" id="JOTN01000006">
    <property type="protein sequence ID" value="KEK19653.1"/>
    <property type="molecule type" value="Genomic_DNA"/>
</dbReference>